<dbReference type="NCBIfam" id="TIGR01499">
    <property type="entry name" value="folC"/>
    <property type="match status" value="1"/>
</dbReference>
<evidence type="ECO:0000259" key="5">
    <source>
        <dbReference type="Pfam" id="PF08245"/>
    </source>
</evidence>
<reference evidence="6 7" key="1">
    <citation type="journal article" date="2010" name="Nature">
        <title>The Ectocarpus genome and the independent evolution of multicellularity in brown algae.</title>
        <authorList>
            <person name="Cock J.M."/>
            <person name="Sterck L."/>
            <person name="Rouze P."/>
            <person name="Scornet D."/>
            <person name="Allen A.E."/>
            <person name="Amoutzias G."/>
            <person name="Anthouard V."/>
            <person name="Artiguenave F."/>
            <person name="Aury J.M."/>
            <person name="Badger J.H."/>
            <person name="Beszteri B."/>
            <person name="Billiau K."/>
            <person name="Bonnet E."/>
            <person name="Bothwell J.H."/>
            <person name="Bowler C."/>
            <person name="Boyen C."/>
            <person name="Brownlee C."/>
            <person name="Carrano C.J."/>
            <person name="Charrier B."/>
            <person name="Cho G.Y."/>
            <person name="Coelho S.M."/>
            <person name="Collen J."/>
            <person name="Corre E."/>
            <person name="Da Silva C."/>
            <person name="Delage L."/>
            <person name="Delaroque N."/>
            <person name="Dittami S.M."/>
            <person name="Doulbeau S."/>
            <person name="Elias M."/>
            <person name="Farnham G."/>
            <person name="Gachon C.M."/>
            <person name="Gschloessl B."/>
            <person name="Heesch S."/>
            <person name="Jabbari K."/>
            <person name="Jubin C."/>
            <person name="Kawai H."/>
            <person name="Kimura K."/>
            <person name="Kloareg B."/>
            <person name="Kupper F.C."/>
            <person name="Lang D."/>
            <person name="Le Bail A."/>
            <person name="Leblanc C."/>
            <person name="Lerouge P."/>
            <person name="Lohr M."/>
            <person name="Lopez P.J."/>
            <person name="Martens C."/>
            <person name="Maumus F."/>
            <person name="Michel G."/>
            <person name="Miranda-Saavedra D."/>
            <person name="Morales J."/>
            <person name="Moreau H."/>
            <person name="Motomura T."/>
            <person name="Nagasato C."/>
            <person name="Napoli C.A."/>
            <person name="Nelson D.R."/>
            <person name="Nyvall-Collen P."/>
            <person name="Peters A.F."/>
            <person name="Pommier C."/>
            <person name="Potin P."/>
            <person name="Poulain J."/>
            <person name="Quesneville H."/>
            <person name="Read B."/>
            <person name="Rensing S.A."/>
            <person name="Ritter A."/>
            <person name="Rousvoal S."/>
            <person name="Samanta M."/>
            <person name="Samson G."/>
            <person name="Schroeder D.C."/>
            <person name="Segurens B."/>
            <person name="Strittmatter M."/>
            <person name="Tonon T."/>
            <person name="Tregear J.W."/>
            <person name="Valentin K."/>
            <person name="von Dassow P."/>
            <person name="Yamagishi T."/>
            <person name="Van de Peer Y."/>
            <person name="Wincker P."/>
        </authorList>
    </citation>
    <scope>NUCLEOTIDE SEQUENCE [LARGE SCALE GENOMIC DNA]</scope>
    <source>
        <strain evidence="7">Ec32 / CCAP1310/4</strain>
    </source>
</reference>
<dbReference type="SUPFAM" id="SSF53623">
    <property type="entry name" value="MurD-like peptide ligases, catalytic domain"/>
    <property type="match status" value="1"/>
</dbReference>
<accession>D8LR03</accession>
<keyword evidence="3" id="KW-0547">Nucleotide-binding</keyword>
<dbReference type="Gene3D" id="3.40.1190.10">
    <property type="entry name" value="Mur-like, catalytic domain"/>
    <property type="match status" value="1"/>
</dbReference>
<keyword evidence="4" id="KW-0067">ATP-binding</keyword>
<dbReference type="InterPro" id="IPR013221">
    <property type="entry name" value="Mur_ligase_cen"/>
</dbReference>
<protein>
    <recommendedName>
        <fullName evidence="5">Mur ligase central domain-containing protein</fullName>
    </recommendedName>
</protein>
<dbReference type="FunCoup" id="D8LR03">
    <property type="interactions" value="45"/>
</dbReference>
<evidence type="ECO:0000256" key="4">
    <source>
        <dbReference type="ARBA" id="ARBA00022840"/>
    </source>
</evidence>
<dbReference type="InterPro" id="IPR036565">
    <property type="entry name" value="Mur-like_cat_sf"/>
</dbReference>
<feature type="domain" description="Mur ligase central" evidence="5">
    <location>
        <begin position="46"/>
        <end position="187"/>
    </location>
</feature>
<sequence>MRRYETLVRQLYQVNLFHPVKMGLTNITRLHEALGNPADGLPAVHIAGTNGKGSVAFKMARSLQLGGLKTGLFVSPHMSCFRERVQVDGAYIPESSIEDILPRIFDLCESEDIPATFFEVTTALAFQHFRESGVDAIVVETGLGGRLDATNILKPALTVVTSVGLDHTRILGDTVEQIALEKAGIFKPGVPALVGDGCPVDIMRGVAESGGCPFHRWADVFPEGTNAGDDEDYDEENTRLAEAGLVLLGRSHPELCVNEDALRRGVTQRPPCRFEVLQVDAPAAAAAAEAAATGKKVESSHSGGEAGAGGGGSGGGGVVTVVLDVAHNPPAIVRFFQKAATRRATSVDVLASRLSELSGGRFDSSSSRVRRGDESVRQALRDAIAEASLSGDGGEGSERDVVVVCGTVFMMVDIREELGFNEPRDNLVRTGTDG</sequence>
<evidence type="ECO:0000256" key="3">
    <source>
        <dbReference type="ARBA" id="ARBA00022741"/>
    </source>
</evidence>
<organism evidence="6 7">
    <name type="scientific">Ectocarpus siliculosus</name>
    <name type="common">Brown alga</name>
    <name type="synonym">Conferva siliculosa</name>
    <dbReference type="NCBI Taxonomy" id="2880"/>
    <lineage>
        <taxon>Eukaryota</taxon>
        <taxon>Sar</taxon>
        <taxon>Stramenopiles</taxon>
        <taxon>Ochrophyta</taxon>
        <taxon>PX clade</taxon>
        <taxon>Phaeophyceae</taxon>
        <taxon>Ectocarpales</taxon>
        <taxon>Ectocarpaceae</taxon>
        <taxon>Ectocarpus</taxon>
    </lineage>
</organism>
<dbReference type="GO" id="GO:0004326">
    <property type="term" value="F:tetrahydrofolylpolyglutamate synthase activity"/>
    <property type="evidence" value="ECO:0007669"/>
    <property type="project" value="InterPro"/>
</dbReference>
<gene>
    <name evidence="6" type="ORF">Esi_0061_0095</name>
</gene>
<dbReference type="PANTHER" id="PTHR11136:SF0">
    <property type="entry name" value="DIHYDROFOLATE SYNTHETASE-RELATED"/>
    <property type="match status" value="1"/>
</dbReference>
<dbReference type="EMBL" id="FN649743">
    <property type="protein sequence ID" value="CBN77676.1"/>
    <property type="molecule type" value="Genomic_DNA"/>
</dbReference>
<name>D8LR03_ECTSI</name>
<dbReference type="STRING" id="2880.D8LR03"/>
<evidence type="ECO:0000313" key="6">
    <source>
        <dbReference type="EMBL" id="CBN77676.1"/>
    </source>
</evidence>
<evidence type="ECO:0000313" key="7">
    <source>
        <dbReference type="Proteomes" id="UP000002630"/>
    </source>
</evidence>
<keyword evidence="2" id="KW-0436">Ligase</keyword>
<dbReference type="GO" id="GO:0005829">
    <property type="term" value="C:cytosol"/>
    <property type="evidence" value="ECO:0007669"/>
    <property type="project" value="TreeGrafter"/>
</dbReference>
<dbReference type="Pfam" id="PF08245">
    <property type="entry name" value="Mur_ligase_M"/>
    <property type="match status" value="1"/>
</dbReference>
<dbReference type="OMA" id="FQHFRES"/>
<dbReference type="InterPro" id="IPR001645">
    <property type="entry name" value="Folylpolyglutamate_synth"/>
</dbReference>
<proteinExistence type="inferred from homology"/>
<dbReference type="GO" id="GO:0008841">
    <property type="term" value="F:dihydrofolate synthase activity"/>
    <property type="evidence" value="ECO:0007669"/>
    <property type="project" value="TreeGrafter"/>
</dbReference>
<evidence type="ECO:0000256" key="2">
    <source>
        <dbReference type="ARBA" id="ARBA00022598"/>
    </source>
</evidence>
<dbReference type="InterPro" id="IPR018109">
    <property type="entry name" value="Folylpolyglutamate_synth_CS"/>
</dbReference>
<dbReference type="PANTHER" id="PTHR11136">
    <property type="entry name" value="FOLYLPOLYGLUTAMATE SYNTHASE-RELATED"/>
    <property type="match status" value="1"/>
</dbReference>
<dbReference type="Proteomes" id="UP000002630">
    <property type="component" value="Linkage Group LG18"/>
</dbReference>
<evidence type="ECO:0000256" key="1">
    <source>
        <dbReference type="ARBA" id="ARBA00008276"/>
    </source>
</evidence>
<dbReference type="AlphaFoldDB" id="D8LR03"/>
<dbReference type="GO" id="GO:0005524">
    <property type="term" value="F:ATP binding"/>
    <property type="evidence" value="ECO:0007669"/>
    <property type="project" value="UniProtKB-KW"/>
</dbReference>
<comment type="similarity">
    <text evidence="1">Belongs to the folylpolyglutamate synthase family.</text>
</comment>
<dbReference type="OrthoDB" id="5212574at2759"/>
<keyword evidence="7" id="KW-1185">Reference proteome</keyword>
<dbReference type="eggNOG" id="KOG2525">
    <property type="taxonomic scope" value="Eukaryota"/>
</dbReference>
<dbReference type="EMBL" id="FN648830">
    <property type="protein sequence ID" value="CBN77676.1"/>
    <property type="molecule type" value="Genomic_DNA"/>
</dbReference>
<dbReference type="PROSITE" id="PS01012">
    <property type="entry name" value="FOLYLPOLYGLU_SYNT_2"/>
    <property type="match status" value="1"/>
</dbReference>
<dbReference type="InParanoid" id="D8LR03"/>
<dbReference type="GO" id="GO:0005739">
    <property type="term" value="C:mitochondrion"/>
    <property type="evidence" value="ECO:0007669"/>
    <property type="project" value="TreeGrafter"/>
</dbReference>